<dbReference type="AlphaFoldDB" id="A0A917EUH5"/>
<dbReference type="Proteomes" id="UP000660110">
    <property type="component" value="Unassembled WGS sequence"/>
</dbReference>
<evidence type="ECO:0000313" key="2">
    <source>
        <dbReference type="Proteomes" id="UP000660110"/>
    </source>
</evidence>
<reference evidence="1" key="1">
    <citation type="journal article" date="2014" name="Int. J. Syst. Evol. Microbiol.">
        <title>Complete genome sequence of Corynebacterium casei LMG S-19264T (=DSM 44701T), isolated from a smear-ripened cheese.</title>
        <authorList>
            <consortium name="US DOE Joint Genome Institute (JGI-PGF)"/>
            <person name="Walter F."/>
            <person name="Albersmeier A."/>
            <person name="Kalinowski J."/>
            <person name="Ruckert C."/>
        </authorList>
    </citation>
    <scope>NUCLEOTIDE SEQUENCE</scope>
    <source>
        <strain evidence="1">CGMCC 1.12153</strain>
    </source>
</reference>
<reference evidence="1" key="2">
    <citation type="submission" date="2020-09" db="EMBL/GenBank/DDBJ databases">
        <authorList>
            <person name="Sun Q."/>
            <person name="Zhou Y."/>
        </authorList>
    </citation>
    <scope>NUCLEOTIDE SEQUENCE</scope>
    <source>
        <strain evidence="1">CGMCC 1.12153</strain>
    </source>
</reference>
<organism evidence="1 2">
    <name type="scientific">Halobacillus andaensis</name>
    <dbReference type="NCBI Taxonomy" id="1176239"/>
    <lineage>
        <taxon>Bacteria</taxon>
        <taxon>Bacillati</taxon>
        <taxon>Bacillota</taxon>
        <taxon>Bacilli</taxon>
        <taxon>Bacillales</taxon>
        <taxon>Bacillaceae</taxon>
        <taxon>Halobacillus</taxon>
    </lineage>
</organism>
<evidence type="ECO:0000313" key="1">
    <source>
        <dbReference type="EMBL" id="GGF06640.1"/>
    </source>
</evidence>
<gene>
    <name evidence="1" type="ORF">GCM10010954_01350</name>
</gene>
<keyword evidence="2" id="KW-1185">Reference proteome</keyword>
<proteinExistence type="predicted"/>
<sequence length="238" mass="28450">MITVWFQKYKYDKERKPIISPLVKKYELTIVDILTDWETRRKVDKKWSEITFQLKNFGKEPVIDMNYRYSFKNYEIIKTYLKNIQLNNECNLELKEPTFIKRKKELLLKEASLTGIDGEMKINYKISRPILNGNPISPEKEIEVNLPSYFIILTNFLLKNPNSRLDFFSLSSIPFPKLELTIYCKDTDQRIWMTVYELYWDSRMSSSLGINGGHYQLILNSKHTFTKKMKKRNIFLIS</sequence>
<protein>
    <submittedName>
        <fullName evidence="1">Uncharacterized protein</fullName>
    </submittedName>
</protein>
<comment type="caution">
    <text evidence="1">The sequence shown here is derived from an EMBL/GenBank/DDBJ whole genome shotgun (WGS) entry which is preliminary data.</text>
</comment>
<dbReference type="EMBL" id="BMEL01000001">
    <property type="protein sequence ID" value="GGF06640.1"/>
    <property type="molecule type" value="Genomic_DNA"/>
</dbReference>
<accession>A0A917EUH5</accession>
<name>A0A917EUH5_HALAA</name>